<accession>A0AAJ7FTX9</accession>
<evidence type="ECO:0000256" key="5">
    <source>
        <dbReference type="ARBA" id="ARBA00023136"/>
    </source>
</evidence>
<dbReference type="Pfam" id="PF00083">
    <property type="entry name" value="Sugar_tr"/>
    <property type="match status" value="1"/>
</dbReference>
<evidence type="ECO:0000256" key="6">
    <source>
        <dbReference type="ARBA" id="ARBA00023180"/>
    </source>
</evidence>
<dbReference type="PANTHER" id="PTHR48021:SF1">
    <property type="entry name" value="GH07001P-RELATED"/>
    <property type="match status" value="1"/>
</dbReference>
<feature type="transmembrane region" description="Helical" evidence="9">
    <location>
        <begin position="366"/>
        <end position="388"/>
    </location>
</feature>
<protein>
    <submittedName>
        <fullName evidence="12">Facilitated trehalose transporter Tret1 isoform X1</fullName>
    </submittedName>
</protein>
<feature type="transmembrane region" description="Helical" evidence="9">
    <location>
        <begin position="436"/>
        <end position="457"/>
    </location>
</feature>
<dbReference type="GeneID" id="107273945"/>
<keyword evidence="5 9" id="KW-0472">Membrane</keyword>
<dbReference type="AlphaFoldDB" id="A0AAJ7FTX9"/>
<evidence type="ECO:0000256" key="8">
    <source>
        <dbReference type="RuleBase" id="RU003346"/>
    </source>
</evidence>
<evidence type="ECO:0000256" key="3">
    <source>
        <dbReference type="ARBA" id="ARBA00022692"/>
    </source>
</evidence>
<feature type="transmembrane region" description="Helical" evidence="9">
    <location>
        <begin position="400"/>
        <end position="424"/>
    </location>
</feature>
<gene>
    <name evidence="12" type="primary">LOC107273945</name>
</gene>
<keyword evidence="4 9" id="KW-1133">Transmembrane helix</keyword>
<dbReference type="PROSITE" id="PS00216">
    <property type="entry name" value="SUGAR_TRANSPORT_1"/>
    <property type="match status" value="1"/>
</dbReference>
<dbReference type="CDD" id="cd17358">
    <property type="entry name" value="MFS_GLUT6_8_Class3_like"/>
    <property type="match status" value="1"/>
</dbReference>
<dbReference type="InterPro" id="IPR005828">
    <property type="entry name" value="MFS_sugar_transport-like"/>
</dbReference>
<dbReference type="InterPro" id="IPR050549">
    <property type="entry name" value="MFS_Trehalose_Transporter"/>
</dbReference>
<feature type="transmembrane region" description="Helical" evidence="9">
    <location>
        <begin position="463"/>
        <end position="487"/>
    </location>
</feature>
<comment type="similarity">
    <text evidence="7">Belongs to the major facilitator superfamily. Sugar transporter (TC 2.A.1.1) family. Trehalose transporter subfamily.</text>
</comment>
<feature type="transmembrane region" description="Helical" evidence="9">
    <location>
        <begin position="335"/>
        <end position="359"/>
    </location>
</feature>
<proteinExistence type="inferred from homology"/>
<comment type="subcellular location">
    <subcellularLocation>
        <location evidence="1">Cell membrane</location>
        <topology evidence="1">Multi-pass membrane protein</topology>
    </subcellularLocation>
</comment>
<feature type="transmembrane region" description="Helical" evidence="9">
    <location>
        <begin position="159"/>
        <end position="181"/>
    </location>
</feature>
<dbReference type="PROSITE" id="PS50850">
    <property type="entry name" value="MFS"/>
    <property type="match status" value="1"/>
</dbReference>
<dbReference type="GO" id="GO:0051119">
    <property type="term" value="F:sugar transmembrane transporter activity"/>
    <property type="evidence" value="ECO:0007669"/>
    <property type="project" value="InterPro"/>
</dbReference>
<evidence type="ECO:0000256" key="7">
    <source>
        <dbReference type="ARBA" id="ARBA00024348"/>
    </source>
</evidence>
<dbReference type="KEGG" id="ccin:107273945"/>
<feature type="transmembrane region" description="Helical" evidence="9">
    <location>
        <begin position="193"/>
        <end position="211"/>
    </location>
</feature>
<reference evidence="12" key="1">
    <citation type="submission" date="2025-08" db="UniProtKB">
        <authorList>
            <consortium name="RefSeq"/>
        </authorList>
    </citation>
    <scope>IDENTIFICATION</scope>
</reference>
<dbReference type="FunFam" id="1.20.1250.20:FF:000055">
    <property type="entry name" value="Facilitated trehalose transporter Tret1-2 homolog"/>
    <property type="match status" value="1"/>
</dbReference>
<dbReference type="InterPro" id="IPR036259">
    <property type="entry name" value="MFS_trans_sf"/>
</dbReference>
<dbReference type="NCBIfam" id="TIGR00879">
    <property type="entry name" value="SP"/>
    <property type="match status" value="1"/>
</dbReference>
<dbReference type="PRINTS" id="PR00171">
    <property type="entry name" value="SUGRTRNSPORT"/>
</dbReference>
<keyword evidence="11" id="KW-1185">Reference proteome</keyword>
<dbReference type="Proteomes" id="UP000694920">
    <property type="component" value="Unplaced"/>
</dbReference>
<feature type="transmembrane region" description="Helical" evidence="9">
    <location>
        <begin position="217"/>
        <end position="238"/>
    </location>
</feature>
<dbReference type="InterPro" id="IPR005829">
    <property type="entry name" value="Sugar_transporter_CS"/>
</dbReference>
<evidence type="ECO:0000256" key="1">
    <source>
        <dbReference type="ARBA" id="ARBA00004651"/>
    </source>
</evidence>
<dbReference type="RefSeq" id="XP_015608102.1">
    <property type="nucleotide sequence ID" value="XM_015752616.2"/>
</dbReference>
<sequence length="515" mass="55311">MVEKYESVAGSSQSSLEIATDRTPLLQDHRTAMGEKNIGISQQTLVSNAGDVTNKAKKLPQYAAGLASTLGALAAGMVLAWSSPAGTDGVNLSGSYDFSISPNQFSWISALVPLGAATICVPIGILADLVGRKTAMLMLVVPFMVGWALIIWANSVVMFYIGRFITGLSGGAFCVTAPMYTAEIAESEIRGSLGSYFQLMLTVGILLTYALGMVTNMFQLSIISAIVPLIFFGVFFFMPETPTYYIKKGNIDAARASLIRLRGPRYNVEPELLAQRQSLSETAENRGSFFTAIKSKAAIKGLIIAFGLMFFQQLSGINAIIFYANSIFNATGTSLSANVSTIIVGVMQVVAVFVSSLIVDKLGRRILLLVSNFVMFVTALIIGIYFYLKNNGHDVQAIAWLPLVAVCGFIILFSLGYGPIPWMMIGEIFSSQIKGIAGSSACLFNWLMAFVVTKFYSDLVNSVGMAIPFFIFAAVSAVGTVFVFFVVPETKGKSLDEIQQELGGNPVVAQQGMKA</sequence>
<feature type="transmembrane region" description="Helical" evidence="9">
    <location>
        <begin position="302"/>
        <end position="323"/>
    </location>
</feature>
<evidence type="ECO:0000256" key="2">
    <source>
        <dbReference type="ARBA" id="ARBA00022475"/>
    </source>
</evidence>
<evidence type="ECO:0000313" key="11">
    <source>
        <dbReference type="Proteomes" id="UP000694920"/>
    </source>
</evidence>
<dbReference type="GO" id="GO:0005886">
    <property type="term" value="C:plasma membrane"/>
    <property type="evidence" value="ECO:0007669"/>
    <property type="project" value="UniProtKB-SubCell"/>
</dbReference>
<dbReference type="SUPFAM" id="SSF103473">
    <property type="entry name" value="MFS general substrate transporter"/>
    <property type="match status" value="1"/>
</dbReference>
<feature type="transmembrane region" description="Helical" evidence="9">
    <location>
        <begin position="134"/>
        <end position="153"/>
    </location>
</feature>
<evidence type="ECO:0000259" key="10">
    <source>
        <dbReference type="PROSITE" id="PS50850"/>
    </source>
</evidence>
<evidence type="ECO:0000256" key="9">
    <source>
        <dbReference type="SAM" id="Phobius"/>
    </source>
</evidence>
<dbReference type="InterPro" id="IPR020846">
    <property type="entry name" value="MFS_dom"/>
</dbReference>
<keyword evidence="6" id="KW-0325">Glycoprotein</keyword>
<dbReference type="PROSITE" id="PS00217">
    <property type="entry name" value="SUGAR_TRANSPORT_2"/>
    <property type="match status" value="1"/>
</dbReference>
<keyword evidence="8" id="KW-0813">Transport</keyword>
<evidence type="ECO:0000256" key="4">
    <source>
        <dbReference type="ARBA" id="ARBA00022989"/>
    </source>
</evidence>
<dbReference type="InterPro" id="IPR003663">
    <property type="entry name" value="Sugar/inositol_transpt"/>
</dbReference>
<dbReference type="InterPro" id="IPR044775">
    <property type="entry name" value="MFS_ERD6/Tret1-like"/>
</dbReference>
<feature type="domain" description="Major facilitator superfamily (MFS) profile" evidence="10">
    <location>
        <begin position="60"/>
        <end position="491"/>
    </location>
</feature>
<feature type="transmembrane region" description="Helical" evidence="9">
    <location>
        <begin position="62"/>
        <end position="84"/>
    </location>
</feature>
<keyword evidence="3 9" id="KW-0812">Transmembrane</keyword>
<organism evidence="11 12">
    <name type="scientific">Cephus cinctus</name>
    <name type="common">Wheat stem sawfly</name>
    <dbReference type="NCBI Taxonomy" id="211228"/>
    <lineage>
        <taxon>Eukaryota</taxon>
        <taxon>Metazoa</taxon>
        <taxon>Ecdysozoa</taxon>
        <taxon>Arthropoda</taxon>
        <taxon>Hexapoda</taxon>
        <taxon>Insecta</taxon>
        <taxon>Pterygota</taxon>
        <taxon>Neoptera</taxon>
        <taxon>Endopterygota</taxon>
        <taxon>Hymenoptera</taxon>
        <taxon>Cephoidea</taxon>
        <taxon>Cephidae</taxon>
        <taxon>Cephus</taxon>
    </lineage>
</organism>
<name>A0AAJ7FTX9_CEPCN</name>
<evidence type="ECO:0000313" key="12">
    <source>
        <dbReference type="RefSeq" id="XP_015608102.1"/>
    </source>
</evidence>
<feature type="transmembrane region" description="Helical" evidence="9">
    <location>
        <begin position="104"/>
        <end position="127"/>
    </location>
</feature>
<dbReference type="PANTHER" id="PTHR48021">
    <property type="match status" value="1"/>
</dbReference>
<keyword evidence="2" id="KW-1003">Cell membrane</keyword>
<dbReference type="Gene3D" id="1.20.1250.20">
    <property type="entry name" value="MFS general substrate transporter like domains"/>
    <property type="match status" value="1"/>
</dbReference>